<dbReference type="PROSITE" id="PS50977">
    <property type="entry name" value="HTH_TETR_2"/>
    <property type="match status" value="1"/>
</dbReference>
<dbReference type="SUPFAM" id="SSF46689">
    <property type="entry name" value="Homeodomain-like"/>
    <property type="match status" value="1"/>
</dbReference>
<feature type="DNA-binding region" description="H-T-H motif" evidence="4">
    <location>
        <begin position="42"/>
        <end position="61"/>
    </location>
</feature>
<evidence type="ECO:0000259" key="5">
    <source>
        <dbReference type="PROSITE" id="PS50977"/>
    </source>
</evidence>
<evidence type="ECO:0000313" key="7">
    <source>
        <dbReference type="Proteomes" id="UP000267128"/>
    </source>
</evidence>
<dbReference type="InterPro" id="IPR009057">
    <property type="entry name" value="Homeodomain-like_sf"/>
</dbReference>
<organism evidence="6 7">
    <name type="scientific">Nocardioides marmoriginsengisoli</name>
    <dbReference type="NCBI Taxonomy" id="661483"/>
    <lineage>
        <taxon>Bacteria</taxon>
        <taxon>Bacillati</taxon>
        <taxon>Actinomycetota</taxon>
        <taxon>Actinomycetes</taxon>
        <taxon>Propionibacteriales</taxon>
        <taxon>Nocardioidaceae</taxon>
        <taxon>Nocardioides</taxon>
    </lineage>
</organism>
<dbReference type="EMBL" id="RJSE01000007">
    <property type="protein sequence ID" value="RNL62796.1"/>
    <property type="molecule type" value="Genomic_DNA"/>
</dbReference>
<evidence type="ECO:0000256" key="2">
    <source>
        <dbReference type="ARBA" id="ARBA00023125"/>
    </source>
</evidence>
<dbReference type="InterPro" id="IPR050109">
    <property type="entry name" value="HTH-type_TetR-like_transc_reg"/>
</dbReference>
<feature type="domain" description="HTH tetR-type" evidence="5">
    <location>
        <begin position="19"/>
        <end position="79"/>
    </location>
</feature>
<dbReference type="Pfam" id="PF17932">
    <property type="entry name" value="TetR_C_24"/>
    <property type="match status" value="1"/>
</dbReference>
<evidence type="ECO:0000256" key="1">
    <source>
        <dbReference type="ARBA" id="ARBA00023015"/>
    </source>
</evidence>
<accession>A0A3N0CIG5</accession>
<comment type="caution">
    <text evidence="6">The sequence shown here is derived from an EMBL/GenBank/DDBJ whole genome shotgun (WGS) entry which is preliminary data.</text>
</comment>
<dbReference type="InterPro" id="IPR036271">
    <property type="entry name" value="Tet_transcr_reg_TetR-rel_C_sf"/>
</dbReference>
<dbReference type="PANTHER" id="PTHR30055">
    <property type="entry name" value="HTH-TYPE TRANSCRIPTIONAL REGULATOR RUTR"/>
    <property type="match status" value="1"/>
</dbReference>
<dbReference type="GO" id="GO:0003700">
    <property type="term" value="F:DNA-binding transcription factor activity"/>
    <property type="evidence" value="ECO:0007669"/>
    <property type="project" value="TreeGrafter"/>
</dbReference>
<protein>
    <submittedName>
        <fullName evidence="6">TetR/AcrR family transcriptional regulator</fullName>
    </submittedName>
</protein>
<dbReference type="InterPro" id="IPR041490">
    <property type="entry name" value="KstR2_TetR_C"/>
</dbReference>
<evidence type="ECO:0000256" key="4">
    <source>
        <dbReference type="PROSITE-ProRule" id="PRU00335"/>
    </source>
</evidence>
<dbReference type="GO" id="GO:0000976">
    <property type="term" value="F:transcription cis-regulatory region binding"/>
    <property type="evidence" value="ECO:0007669"/>
    <property type="project" value="TreeGrafter"/>
</dbReference>
<keyword evidence="3" id="KW-0804">Transcription</keyword>
<sequence length="211" mass="23079">MTQVSVGPPSRPRGRPKLDITSDAIAREVAALFDEGGPEAVSIAGVAERLGVARATLYRTVPSRQHLLAVLFEKSIQGLLDDSRSVTEELADPWAQLAGLVRLHADIAIRMRSYLPVFFDSSSLPPEVAAVWADFVGAFEALWSSVIQHNMDAGYLTPADPMLVTRLITGQFNWVCHWYRYDPSYSSEDIAATAMGLLGGLRGRIPSQRRG</sequence>
<dbReference type="InterPro" id="IPR001647">
    <property type="entry name" value="HTH_TetR"/>
</dbReference>
<proteinExistence type="predicted"/>
<dbReference type="Pfam" id="PF00440">
    <property type="entry name" value="TetR_N"/>
    <property type="match status" value="1"/>
</dbReference>
<keyword evidence="7" id="KW-1185">Reference proteome</keyword>
<evidence type="ECO:0000313" key="6">
    <source>
        <dbReference type="EMBL" id="RNL62796.1"/>
    </source>
</evidence>
<evidence type="ECO:0000256" key="3">
    <source>
        <dbReference type="ARBA" id="ARBA00023163"/>
    </source>
</evidence>
<dbReference type="Proteomes" id="UP000267128">
    <property type="component" value="Unassembled WGS sequence"/>
</dbReference>
<reference evidence="6 7" key="1">
    <citation type="submission" date="2018-11" db="EMBL/GenBank/DDBJ databases">
        <authorList>
            <person name="Li F."/>
        </authorList>
    </citation>
    <scope>NUCLEOTIDE SEQUENCE [LARGE SCALE GENOMIC DNA]</scope>
    <source>
        <strain evidence="6 7">Gsoil 097</strain>
    </source>
</reference>
<dbReference type="SUPFAM" id="SSF48498">
    <property type="entry name" value="Tetracyclin repressor-like, C-terminal domain"/>
    <property type="match status" value="1"/>
</dbReference>
<dbReference type="AlphaFoldDB" id="A0A3N0CIG5"/>
<name>A0A3N0CIG5_9ACTN</name>
<dbReference type="Gene3D" id="1.10.10.60">
    <property type="entry name" value="Homeodomain-like"/>
    <property type="match status" value="1"/>
</dbReference>
<gene>
    <name evidence="6" type="ORF">EFK50_13700</name>
</gene>
<dbReference type="PANTHER" id="PTHR30055:SF234">
    <property type="entry name" value="HTH-TYPE TRANSCRIPTIONAL REGULATOR BETI"/>
    <property type="match status" value="1"/>
</dbReference>
<keyword evidence="1" id="KW-0805">Transcription regulation</keyword>
<dbReference type="Gene3D" id="1.10.357.10">
    <property type="entry name" value="Tetracycline Repressor, domain 2"/>
    <property type="match status" value="1"/>
</dbReference>
<keyword evidence="2 4" id="KW-0238">DNA-binding</keyword>